<comment type="caution">
    <text evidence="1">The sequence shown here is derived from an EMBL/GenBank/DDBJ whole genome shotgun (WGS) entry which is preliminary data.</text>
</comment>
<keyword evidence="2" id="KW-1185">Reference proteome</keyword>
<evidence type="ECO:0000313" key="2">
    <source>
        <dbReference type="Proteomes" id="UP000326169"/>
    </source>
</evidence>
<dbReference type="EMBL" id="BIMW01000072">
    <property type="protein sequence ID" value="GCE93323.1"/>
    <property type="molecule type" value="Genomic_DNA"/>
</dbReference>
<accession>A0A5M3T109</accession>
<protein>
    <submittedName>
        <fullName evidence="1">Uncharacterized protein</fullName>
    </submittedName>
</protein>
<sequence>MMINLWGARWFKIVYSVSRISKVLFKAPLPLGEGFGVRALPYGHEKRYNIRGYTQPKMHGYKSNI</sequence>
<organism evidence="1 2">
    <name type="scientific">Limnospira platensis NIES-46</name>
    <dbReference type="NCBI Taxonomy" id="1236695"/>
    <lineage>
        <taxon>Bacteria</taxon>
        <taxon>Bacillati</taxon>
        <taxon>Cyanobacteriota</taxon>
        <taxon>Cyanophyceae</taxon>
        <taxon>Oscillatoriophycideae</taxon>
        <taxon>Oscillatoriales</taxon>
        <taxon>Sirenicapillariaceae</taxon>
        <taxon>Limnospira</taxon>
    </lineage>
</organism>
<proteinExistence type="predicted"/>
<gene>
    <name evidence="1" type="ORF">NIES46_13730</name>
</gene>
<dbReference type="Proteomes" id="UP000326169">
    <property type="component" value="Unassembled WGS sequence"/>
</dbReference>
<name>A0A5M3T109_LIMPL</name>
<evidence type="ECO:0000313" key="1">
    <source>
        <dbReference type="EMBL" id="GCE93323.1"/>
    </source>
</evidence>
<reference evidence="1 2" key="1">
    <citation type="journal article" date="2019" name="J Genomics">
        <title>The Draft Genome of a Hydrogen-producing Cyanobacterium, Arthrospira platensis NIES-46.</title>
        <authorList>
            <person name="Suzuki S."/>
            <person name="Yamaguchi H."/>
            <person name="Kawachi M."/>
        </authorList>
    </citation>
    <scope>NUCLEOTIDE SEQUENCE [LARGE SCALE GENOMIC DNA]</scope>
    <source>
        <strain evidence="1 2">NIES-46</strain>
    </source>
</reference>